<name>A0ABQ6YZF1_9ENTE</name>
<dbReference type="SUPFAM" id="SSF55729">
    <property type="entry name" value="Acyl-CoA N-acyltransferases (Nat)"/>
    <property type="match status" value="1"/>
</dbReference>
<dbReference type="CDD" id="cd04301">
    <property type="entry name" value="NAT_SF"/>
    <property type="match status" value="1"/>
</dbReference>
<feature type="domain" description="N-acetyltransferase" evidence="1">
    <location>
        <begin position="1"/>
        <end position="144"/>
    </location>
</feature>
<sequence length="144" mass="17011">MEFRQLMKSDLSACAKVFIEVFNDEPWNDQWSFEQAVNYLRQQYQTPFFLGSLAIEKEEIIGFIYGNKRIWWEGNEFYIHEFGVKKQWRGQGVGAALLDSLEKSVPEDVTSFSLLTDRGTDAEVFYQNKGFRQIDRLVFYHKSK</sequence>
<dbReference type="Proteomes" id="UP000782705">
    <property type="component" value="Unassembled WGS sequence"/>
</dbReference>
<dbReference type="InterPro" id="IPR016181">
    <property type="entry name" value="Acyl_CoA_acyltransferase"/>
</dbReference>
<dbReference type="RefSeq" id="WP_161901867.1">
    <property type="nucleotide sequence ID" value="NZ_MAEL01000035.1"/>
</dbReference>
<dbReference type="EMBL" id="MAEL01000035">
    <property type="protein sequence ID" value="KAF1303996.1"/>
    <property type="molecule type" value="Genomic_DNA"/>
</dbReference>
<evidence type="ECO:0000259" key="1">
    <source>
        <dbReference type="PROSITE" id="PS51186"/>
    </source>
</evidence>
<dbReference type="Gene3D" id="3.40.630.30">
    <property type="match status" value="1"/>
</dbReference>
<dbReference type="Pfam" id="PF13673">
    <property type="entry name" value="Acetyltransf_10"/>
    <property type="match status" value="1"/>
</dbReference>
<dbReference type="InterPro" id="IPR000182">
    <property type="entry name" value="GNAT_dom"/>
</dbReference>
<proteinExistence type="predicted"/>
<keyword evidence="3" id="KW-1185">Reference proteome</keyword>
<evidence type="ECO:0000313" key="3">
    <source>
        <dbReference type="Proteomes" id="UP000782705"/>
    </source>
</evidence>
<evidence type="ECO:0000313" key="2">
    <source>
        <dbReference type="EMBL" id="KAF1303996.1"/>
    </source>
</evidence>
<reference evidence="2 3" key="1">
    <citation type="submission" date="2016-06" db="EMBL/GenBank/DDBJ databases">
        <title>Four novel species of enterococci isolated from chicken manure.</title>
        <authorList>
            <person name="Van Tyne D."/>
        </authorList>
    </citation>
    <scope>NUCLEOTIDE SEQUENCE [LARGE SCALE GENOMIC DNA]</scope>
    <source>
        <strain evidence="2 3">CU12B</strain>
    </source>
</reference>
<protein>
    <submittedName>
        <fullName evidence="2">GCN5 family acetyltransferase</fullName>
    </submittedName>
</protein>
<gene>
    <name evidence="2" type="ORF">BAU17_03665</name>
</gene>
<organism evidence="2 3">
    <name type="scientific">Candidatus Enterococcus willemsii</name>
    <dbReference type="NCBI Taxonomy" id="1857215"/>
    <lineage>
        <taxon>Bacteria</taxon>
        <taxon>Bacillati</taxon>
        <taxon>Bacillota</taxon>
        <taxon>Bacilli</taxon>
        <taxon>Lactobacillales</taxon>
        <taxon>Enterococcaceae</taxon>
        <taxon>Enterococcus</taxon>
    </lineage>
</organism>
<accession>A0ABQ6YZF1</accession>
<dbReference type="PROSITE" id="PS51186">
    <property type="entry name" value="GNAT"/>
    <property type="match status" value="1"/>
</dbReference>
<comment type="caution">
    <text evidence="2">The sequence shown here is derived from an EMBL/GenBank/DDBJ whole genome shotgun (WGS) entry which is preliminary data.</text>
</comment>